<name>A0A2J6QHB7_9HELO</name>
<evidence type="ECO:0000256" key="1">
    <source>
        <dbReference type="SAM" id="MobiDB-lite"/>
    </source>
</evidence>
<organism evidence="3 4">
    <name type="scientific">Hyaloscypha hepaticicola</name>
    <dbReference type="NCBI Taxonomy" id="2082293"/>
    <lineage>
        <taxon>Eukaryota</taxon>
        <taxon>Fungi</taxon>
        <taxon>Dikarya</taxon>
        <taxon>Ascomycota</taxon>
        <taxon>Pezizomycotina</taxon>
        <taxon>Leotiomycetes</taxon>
        <taxon>Helotiales</taxon>
        <taxon>Hyaloscyphaceae</taxon>
        <taxon>Hyaloscypha</taxon>
    </lineage>
</organism>
<feature type="region of interest" description="Disordered" evidence="1">
    <location>
        <begin position="154"/>
        <end position="174"/>
    </location>
</feature>
<sequence>MFASLAYSLANPLLSQQYRQTSDNTTINPRRMIFLNIVTFIYIPNFFPLLDPSFFSPSKKAHTRLPSDNQPSFHLLQWLATTSSSHFTSHSSLLTSSRHLFSPTLSHLFSPTLVTMAPTLHSFTRLIIQAFTDEGIEDQLKEYDLLLLPYSPPSSGRGRHVRPPRPTINRATTENCELRLL</sequence>
<keyword evidence="2" id="KW-0812">Transmembrane</keyword>
<gene>
    <name evidence="3" type="ORF">NA56DRAFT_698720</name>
</gene>
<dbReference type="AlphaFoldDB" id="A0A2J6QHB7"/>
<protein>
    <submittedName>
        <fullName evidence="3">Uncharacterized protein</fullName>
    </submittedName>
</protein>
<dbReference type="OrthoDB" id="10637068at2759"/>
<feature type="transmembrane region" description="Helical" evidence="2">
    <location>
        <begin position="31"/>
        <end position="50"/>
    </location>
</feature>
<evidence type="ECO:0000313" key="3">
    <source>
        <dbReference type="EMBL" id="PMD25652.1"/>
    </source>
</evidence>
<evidence type="ECO:0000313" key="4">
    <source>
        <dbReference type="Proteomes" id="UP000235672"/>
    </source>
</evidence>
<keyword evidence="4" id="KW-1185">Reference proteome</keyword>
<accession>A0A2J6QHB7</accession>
<keyword evidence="2" id="KW-1133">Transmembrane helix</keyword>
<keyword evidence="2" id="KW-0472">Membrane</keyword>
<evidence type="ECO:0000256" key="2">
    <source>
        <dbReference type="SAM" id="Phobius"/>
    </source>
</evidence>
<dbReference type="EMBL" id="KZ613469">
    <property type="protein sequence ID" value="PMD25652.1"/>
    <property type="molecule type" value="Genomic_DNA"/>
</dbReference>
<dbReference type="Proteomes" id="UP000235672">
    <property type="component" value="Unassembled WGS sequence"/>
</dbReference>
<reference evidence="3 4" key="1">
    <citation type="submission" date="2016-05" db="EMBL/GenBank/DDBJ databases">
        <title>A degradative enzymes factory behind the ericoid mycorrhizal symbiosis.</title>
        <authorList>
            <consortium name="DOE Joint Genome Institute"/>
            <person name="Martino E."/>
            <person name="Morin E."/>
            <person name="Grelet G."/>
            <person name="Kuo A."/>
            <person name="Kohler A."/>
            <person name="Daghino S."/>
            <person name="Barry K."/>
            <person name="Choi C."/>
            <person name="Cichocki N."/>
            <person name="Clum A."/>
            <person name="Copeland A."/>
            <person name="Hainaut M."/>
            <person name="Haridas S."/>
            <person name="Labutti K."/>
            <person name="Lindquist E."/>
            <person name="Lipzen A."/>
            <person name="Khouja H.-R."/>
            <person name="Murat C."/>
            <person name="Ohm R."/>
            <person name="Olson A."/>
            <person name="Spatafora J."/>
            <person name="Veneault-Fourrey C."/>
            <person name="Henrissat B."/>
            <person name="Grigoriev I."/>
            <person name="Martin F."/>
            <person name="Perotto S."/>
        </authorList>
    </citation>
    <scope>NUCLEOTIDE SEQUENCE [LARGE SCALE GENOMIC DNA]</scope>
    <source>
        <strain evidence="3 4">UAMH 7357</strain>
    </source>
</reference>
<proteinExistence type="predicted"/>